<protein>
    <submittedName>
        <fullName evidence="2">Uncharacterized protein</fullName>
    </submittedName>
</protein>
<dbReference type="Proteomes" id="UP001172155">
    <property type="component" value="Unassembled WGS sequence"/>
</dbReference>
<comment type="caution">
    <text evidence="2">The sequence shown here is derived from an EMBL/GenBank/DDBJ whole genome shotgun (WGS) entry which is preliminary data.</text>
</comment>
<sequence length="217" mass="24328">MVAGAEVWTVGCFGWVASRCGFWVVVSAFWQYTLIMGLLVGVSLVMVYLGLMTTGLMYTVPRYSFWPEMRGFWEEARVKGVNYRRLLVMLVVGLWASFIGLLHEFVAVWVLYWAVPLSGFPDLGVSITGLDQILALCTGLVALAFISSSVVQARFEDWKTFYVWVRAEWDKEISSAKPRKQPKAPSQVQPGTDLELASLSGWGEKDSTSQTTAWKYG</sequence>
<dbReference type="AlphaFoldDB" id="A0AA40F3M1"/>
<feature type="transmembrane region" description="Helical" evidence="1">
    <location>
        <begin position="132"/>
        <end position="151"/>
    </location>
</feature>
<feature type="transmembrane region" description="Helical" evidence="1">
    <location>
        <begin position="86"/>
        <end position="112"/>
    </location>
</feature>
<proteinExistence type="predicted"/>
<keyword evidence="1" id="KW-0812">Transmembrane</keyword>
<gene>
    <name evidence="2" type="ORF">B0T18DRAFT_409284</name>
</gene>
<keyword evidence="1" id="KW-1133">Transmembrane helix</keyword>
<accession>A0AA40F3M1</accession>
<evidence type="ECO:0000313" key="2">
    <source>
        <dbReference type="EMBL" id="KAK0750625.1"/>
    </source>
</evidence>
<keyword evidence="1" id="KW-0472">Membrane</keyword>
<keyword evidence="3" id="KW-1185">Reference proteome</keyword>
<evidence type="ECO:0000256" key="1">
    <source>
        <dbReference type="SAM" id="Phobius"/>
    </source>
</evidence>
<name>A0AA40F3M1_9PEZI</name>
<reference evidence="2" key="1">
    <citation type="submission" date="2023-06" db="EMBL/GenBank/DDBJ databases">
        <title>Genome-scale phylogeny and comparative genomics of the fungal order Sordariales.</title>
        <authorList>
            <consortium name="Lawrence Berkeley National Laboratory"/>
            <person name="Hensen N."/>
            <person name="Bonometti L."/>
            <person name="Westerberg I."/>
            <person name="Brannstrom I.O."/>
            <person name="Guillou S."/>
            <person name="Cros-Aarteil S."/>
            <person name="Calhoun S."/>
            <person name="Haridas S."/>
            <person name="Kuo A."/>
            <person name="Mondo S."/>
            <person name="Pangilinan J."/>
            <person name="Riley R."/>
            <person name="LaButti K."/>
            <person name="Andreopoulos B."/>
            <person name="Lipzen A."/>
            <person name="Chen C."/>
            <person name="Yanf M."/>
            <person name="Daum C."/>
            <person name="Ng V."/>
            <person name="Clum A."/>
            <person name="Steindorff A."/>
            <person name="Ohm R."/>
            <person name="Martin F."/>
            <person name="Silar P."/>
            <person name="Natvig D."/>
            <person name="Lalanne C."/>
            <person name="Gautier V."/>
            <person name="Ament-velasquez S.L."/>
            <person name="Kruys A."/>
            <person name="Hutchinson M.I."/>
            <person name="Powell A.J."/>
            <person name="Barry K."/>
            <person name="Miller A.N."/>
            <person name="Grigoriev I.V."/>
            <person name="Debuchy R."/>
            <person name="Gladieux P."/>
            <person name="Thoren M.H."/>
            <person name="Johannesson H."/>
        </authorList>
    </citation>
    <scope>NUCLEOTIDE SEQUENCE</scope>
    <source>
        <strain evidence="2">SMH3187-1</strain>
    </source>
</reference>
<evidence type="ECO:0000313" key="3">
    <source>
        <dbReference type="Proteomes" id="UP001172155"/>
    </source>
</evidence>
<organism evidence="2 3">
    <name type="scientific">Schizothecium vesticola</name>
    <dbReference type="NCBI Taxonomy" id="314040"/>
    <lineage>
        <taxon>Eukaryota</taxon>
        <taxon>Fungi</taxon>
        <taxon>Dikarya</taxon>
        <taxon>Ascomycota</taxon>
        <taxon>Pezizomycotina</taxon>
        <taxon>Sordariomycetes</taxon>
        <taxon>Sordariomycetidae</taxon>
        <taxon>Sordariales</taxon>
        <taxon>Schizotheciaceae</taxon>
        <taxon>Schizothecium</taxon>
    </lineage>
</organism>
<dbReference type="EMBL" id="JAUKUD010000003">
    <property type="protein sequence ID" value="KAK0750625.1"/>
    <property type="molecule type" value="Genomic_DNA"/>
</dbReference>
<feature type="transmembrane region" description="Helical" evidence="1">
    <location>
        <begin position="7"/>
        <end position="30"/>
    </location>
</feature>
<feature type="transmembrane region" description="Helical" evidence="1">
    <location>
        <begin position="36"/>
        <end position="60"/>
    </location>
</feature>